<dbReference type="InterPro" id="IPR036264">
    <property type="entry name" value="Bact_exopeptidase_dim_dom"/>
</dbReference>
<dbReference type="Gene3D" id="3.40.630.10">
    <property type="entry name" value="Zn peptidases"/>
    <property type="match status" value="1"/>
</dbReference>
<dbReference type="InterPro" id="IPR002933">
    <property type="entry name" value="Peptidase_M20"/>
</dbReference>
<accession>A0ABU2B5J1</accession>
<reference evidence="5 6" key="1">
    <citation type="submission" date="2023-07" db="EMBL/GenBank/DDBJ databases">
        <title>Sequencing the genomes of 1000 actinobacteria strains.</title>
        <authorList>
            <person name="Klenk H.-P."/>
        </authorList>
    </citation>
    <scope>NUCLEOTIDE SEQUENCE [LARGE SCALE GENOMIC DNA]</scope>
    <source>
        <strain evidence="5 6">DSM 44508</strain>
    </source>
</reference>
<name>A0ABU2B5J1_9CORY</name>
<dbReference type="PANTHER" id="PTHR43270:SF12">
    <property type="entry name" value="SUCCINYL-DIAMINOPIMELATE DESUCCINYLASE"/>
    <property type="match status" value="1"/>
</dbReference>
<dbReference type="PANTHER" id="PTHR43270">
    <property type="entry name" value="BETA-ALA-HIS DIPEPTIDASE"/>
    <property type="match status" value="1"/>
</dbReference>
<dbReference type="Proteomes" id="UP001183619">
    <property type="component" value="Unassembled WGS sequence"/>
</dbReference>
<keyword evidence="2" id="KW-0479">Metal-binding</keyword>
<keyword evidence="3" id="KW-0378">Hydrolase</keyword>
<dbReference type="InterPro" id="IPR051458">
    <property type="entry name" value="Cyt/Met_Dipeptidase"/>
</dbReference>
<evidence type="ECO:0000256" key="1">
    <source>
        <dbReference type="ARBA" id="ARBA00022670"/>
    </source>
</evidence>
<sequence length="454" mass="47926">MSIHETSAALRPLIEGQRERIFADLSALTSFNSVHSVPELADAHTGAAEWIRTALSSVGLDVTAYKEETGSPTFIGTEAAVGNAPTVLLYCHYDVVPAGNREDWISDPFTLTERDGRWYARGAADCKGNAVMHLAALRAVNELGGTDLGLKVLVEGSEEQGGAELSALIAEQPELFSADVILIADSGNTAVGEPTLTTTLRGGAQIDLRVDTLETPVHSGSFGGAAPDATAALIRLIDSFRDQTGRTVIDGVDCTRKWDGAGYDPDTFRADAGILDGVAIMGDDHDDPADMVWARPAISVTGFSSTPVEQAVNAVPATASARLNLRVPPGMDAAEVAEAVVAHAHAHAPWGVKVQAEAFDINQPFSGSIDGPAVEVFSRCLRAAYDDKELMVVGAGGSIPLCTELMEINPHAELTLFGVEEPKCTIHSPNESVDPDEIRDIAIAEATFLLNYGK</sequence>
<dbReference type="Pfam" id="PF07687">
    <property type="entry name" value="M20_dimer"/>
    <property type="match status" value="1"/>
</dbReference>
<evidence type="ECO:0000313" key="6">
    <source>
        <dbReference type="Proteomes" id="UP001183619"/>
    </source>
</evidence>
<dbReference type="EMBL" id="JAVDYF010000001">
    <property type="protein sequence ID" value="MDR7353875.1"/>
    <property type="molecule type" value="Genomic_DNA"/>
</dbReference>
<keyword evidence="6" id="KW-1185">Reference proteome</keyword>
<dbReference type="Pfam" id="PF01546">
    <property type="entry name" value="Peptidase_M20"/>
    <property type="match status" value="1"/>
</dbReference>
<feature type="domain" description="Peptidase M20 dimerisation" evidence="4">
    <location>
        <begin position="208"/>
        <end position="351"/>
    </location>
</feature>
<dbReference type="NCBIfam" id="NF005914">
    <property type="entry name" value="PRK07907.1"/>
    <property type="match status" value="1"/>
</dbReference>
<protein>
    <submittedName>
        <fullName evidence="5">Acetylornithine deacetylase/succinyl-diaminopimelate desuccinylase-like protein</fullName>
    </submittedName>
</protein>
<evidence type="ECO:0000259" key="4">
    <source>
        <dbReference type="Pfam" id="PF07687"/>
    </source>
</evidence>
<dbReference type="SUPFAM" id="SSF55031">
    <property type="entry name" value="Bacterial exopeptidase dimerisation domain"/>
    <property type="match status" value="1"/>
</dbReference>
<dbReference type="SUPFAM" id="SSF53187">
    <property type="entry name" value="Zn-dependent exopeptidases"/>
    <property type="match status" value="1"/>
</dbReference>
<keyword evidence="1" id="KW-0645">Protease</keyword>
<comment type="caution">
    <text evidence="5">The sequence shown here is derived from an EMBL/GenBank/DDBJ whole genome shotgun (WGS) entry which is preliminary data.</text>
</comment>
<evidence type="ECO:0000256" key="3">
    <source>
        <dbReference type="ARBA" id="ARBA00022801"/>
    </source>
</evidence>
<gene>
    <name evidence="5" type="ORF">J2S37_000413</name>
</gene>
<dbReference type="InterPro" id="IPR011650">
    <property type="entry name" value="Peptidase_M20_dimer"/>
</dbReference>
<dbReference type="RefSeq" id="WP_277103805.1">
    <property type="nucleotide sequence ID" value="NZ_BAAAJS010000014.1"/>
</dbReference>
<proteinExistence type="predicted"/>
<evidence type="ECO:0000256" key="2">
    <source>
        <dbReference type="ARBA" id="ARBA00022723"/>
    </source>
</evidence>
<dbReference type="Gene3D" id="3.30.70.360">
    <property type="match status" value="1"/>
</dbReference>
<organism evidence="5 6">
    <name type="scientific">Corynebacterium felinum</name>
    <dbReference type="NCBI Taxonomy" id="131318"/>
    <lineage>
        <taxon>Bacteria</taxon>
        <taxon>Bacillati</taxon>
        <taxon>Actinomycetota</taxon>
        <taxon>Actinomycetes</taxon>
        <taxon>Mycobacteriales</taxon>
        <taxon>Corynebacteriaceae</taxon>
        <taxon>Corynebacterium</taxon>
    </lineage>
</organism>
<evidence type="ECO:0000313" key="5">
    <source>
        <dbReference type="EMBL" id="MDR7353875.1"/>
    </source>
</evidence>